<name>W1NJ96_AMBTC</name>
<gene>
    <name evidence="2" type="ORF">AMTR_s00060p00106030</name>
</gene>
<protein>
    <submittedName>
        <fullName evidence="2">Uncharacterized protein</fullName>
    </submittedName>
</protein>
<dbReference type="EMBL" id="KI397373">
    <property type="protein sequence ID" value="ERM95852.1"/>
    <property type="molecule type" value="Genomic_DNA"/>
</dbReference>
<sequence length="126" mass="13165">MALRSRDLRMASMESPGFEEALPMDGKPPDPKNNVGAFKPMDAASLGASKPLDATSSKPLNVDYSEPLGDLKPSKPLDAFKPLGNSKPLEVASFIGASKPMDTDVGPFAASNLMSSVIEDSIASSP</sequence>
<keyword evidence="3" id="KW-1185">Reference proteome</keyword>
<dbReference type="HOGENOM" id="CLU_1984568_0_0_1"/>
<dbReference type="AlphaFoldDB" id="W1NJ96"/>
<accession>W1NJ96</accession>
<organism evidence="2 3">
    <name type="scientific">Amborella trichopoda</name>
    <dbReference type="NCBI Taxonomy" id="13333"/>
    <lineage>
        <taxon>Eukaryota</taxon>
        <taxon>Viridiplantae</taxon>
        <taxon>Streptophyta</taxon>
        <taxon>Embryophyta</taxon>
        <taxon>Tracheophyta</taxon>
        <taxon>Spermatophyta</taxon>
        <taxon>Magnoliopsida</taxon>
        <taxon>Amborellales</taxon>
        <taxon>Amborellaceae</taxon>
        <taxon>Amborella</taxon>
    </lineage>
</organism>
<feature type="region of interest" description="Disordered" evidence="1">
    <location>
        <begin position="1"/>
        <end position="75"/>
    </location>
</feature>
<reference evidence="3" key="1">
    <citation type="journal article" date="2013" name="Science">
        <title>The Amborella genome and the evolution of flowering plants.</title>
        <authorList>
            <consortium name="Amborella Genome Project"/>
        </authorList>
    </citation>
    <scope>NUCLEOTIDE SEQUENCE [LARGE SCALE GENOMIC DNA]</scope>
</reference>
<evidence type="ECO:0000313" key="2">
    <source>
        <dbReference type="EMBL" id="ERM95852.1"/>
    </source>
</evidence>
<proteinExistence type="predicted"/>
<evidence type="ECO:0000256" key="1">
    <source>
        <dbReference type="SAM" id="MobiDB-lite"/>
    </source>
</evidence>
<dbReference type="Proteomes" id="UP000017836">
    <property type="component" value="Unassembled WGS sequence"/>
</dbReference>
<evidence type="ECO:0000313" key="3">
    <source>
        <dbReference type="Proteomes" id="UP000017836"/>
    </source>
</evidence>
<dbReference type="Gramene" id="ERM95852">
    <property type="protein sequence ID" value="ERM95852"/>
    <property type="gene ID" value="AMTR_s00060p00106030"/>
</dbReference>